<sequence length="153" mass="15399">MAIVGALLIGVIAGLRAFTAPAAVSWAAYLGWLPLEGTALAFLGYTVTPYIITILAIVELIGDQLPATPSRKTPMQFGARLVTGAFSGAAIGLGSGSWIAGLVAGVIGAVIGTLGGAEIRRRLAESFGKDMPAALLEDAVAVIGALLIVKALA</sequence>
<dbReference type="EMBL" id="JAUSVK010000001">
    <property type="protein sequence ID" value="MDQ0391657.1"/>
    <property type="molecule type" value="Genomic_DNA"/>
</dbReference>
<feature type="transmembrane region" description="Helical" evidence="1">
    <location>
        <begin position="37"/>
        <end position="61"/>
    </location>
</feature>
<evidence type="ECO:0000256" key="1">
    <source>
        <dbReference type="SAM" id="Phobius"/>
    </source>
</evidence>
<dbReference type="InterPro" id="IPR025196">
    <property type="entry name" value="DUF4126"/>
</dbReference>
<evidence type="ECO:0000313" key="4">
    <source>
        <dbReference type="Proteomes" id="UP001237448"/>
    </source>
</evidence>
<evidence type="ECO:0000259" key="2">
    <source>
        <dbReference type="Pfam" id="PF13548"/>
    </source>
</evidence>
<name>A0ABU0FAL4_9HYPH</name>
<feature type="transmembrane region" description="Helical" evidence="1">
    <location>
        <begin position="81"/>
        <end position="111"/>
    </location>
</feature>
<gene>
    <name evidence="3" type="ORF">J3R73_001449</name>
</gene>
<accession>A0ABU0FAL4</accession>
<reference evidence="3 4" key="1">
    <citation type="submission" date="2023-07" db="EMBL/GenBank/DDBJ databases">
        <title>Genomic Encyclopedia of Type Strains, Phase IV (KMG-IV): sequencing the most valuable type-strain genomes for metagenomic binning, comparative biology and taxonomic classification.</title>
        <authorList>
            <person name="Goeker M."/>
        </authorList>
    </citation>
    <scope>NUCLEOTIDE SEQUENCE [LARGE SCALE GENOMIC DNA]</scope>
    <source>
        <strain evidence="3 4">DSM 5896</strain>
    </source>
</reference>
<keyword evidence="4" id="KW-1185">Reference proteome</keyword>
<dbReference type="Proteomes" id="UP001237448">
    <property type="component" value="Unassembled WGS sequence"/>
</dbReference>
<keyword evidence="1" id="KW-0812">Transmembrane</keyword>
<dbReference type="RefSeq" id="WP_307424342.1">
    <property type="nucleotide sequence ID" value="NZ_JAUSVK010000001.1"/>
</dbReference>
<organism evidence="3 4">
    <name type="scientific">Labrys monachus</name>
    <dbReference type="NCBI Taxonomy" id="217067"/>
    <lineage>
        <taxon>Bacteria</taxon>
        <taxon>Pseudomonadati</taxon>
        <taxon>Pseudomonadota</taxon>
        <taxon>Alphaproteobacteria</taxon>
        <taxon>Hyphomicrobiales</taxon>
        <taxon>Xanthobacteraceae</taxon>
        <taxon>Labrys</taxon>
    </lineage>
</organism>
<comment type="caution">
    <text evidence="3">The sequence shown here is derived from an EMBL/GenBank/DDBJ whole genome shotgun (WGS) entry which is preliminary data.</text>
</comment>
<proteinExistence type="predicted"/>
<protein>
    <submittedName>
        <fullName evidence="3">Membrane protein</fullName>
    </submittedName>
</protein>
<keyword evidence="1" id="KW-0472">Membrane</keyword>
<evidence type="ECO:0000313" key="3">
    <source>
        <dbReference type="EMBL" id="MDQ0391657.1"/>
    </source>
</evidence>
<dbReference type="Pfam" id="PF13548">
    <property type="entry name" value="DUF4126"/>
    <property type="match status" value="1"/>
</dbReference>
<keyword evidence="1" id="KW-1133">Transmembrane helix</keyword>
<feature type="domain" description="DUF4126" evidence="2">
    <location>
        <begin position="6"/>
        <end position="150"/>
    </location>
</feature>